<organism evidence="1 2">
    <name type="scientific">Trichinella pseudospiralis</name>
    <name type="common">Parasitic roundworm</name>
    <dbReference type="NCBI Taxonomy" id="6337"/>
    <lineage>
        <taxon>Eukaryota</taxon>
        <taxon>Metazoa</taxon>
        <taxon>Ecdysozoa</taxon>
        <taxon>Nematoda</taxon>
        <taxon>Enoplea</taxon>
        <taxon>Dorylaimia</taxon>
        <taxon>Trichinellida</taxon>
        <taxon>Trichinellidae</taxon>
        <taxon>Trichinella</taxon>
    </lineage>
</organism>
<accession>A0A0V1E9B2</accession>
<dbReference type="Proteomes" id="UP000054632">
    <property type="component" value="Unassembled WGS sequence"/>
</dbReference>
<protein>
    <submittedName>
        <fullName evidence="1">Uncharacterized protein</fullName>
    </submittedName>
</protein>
<proteinExistence type="predicted"/>
<sequence>MDKDVKSVALCLAMRIRTDVVMKRCCFSSNPEDIVTPKEKRLNDKLNTKNIHWGPFDSETENVPHN</sequence>
<evidence type="ECO:0000313" key="1">
    <source>
        <dbReference type="EMBL" id="KRY70388.1"/>
    </source>
</evidence>
<name>A0A0V1E9B2_TRIPS</name>
<evidence type="ECO:0000313" key="2">
    <source>
        <dbReference type="Proteomes" id="UP000054632"/>
    </source>
</evidence>
<gene>
    <name evidence="1" type="ORF">T4A_12881</name>
</gene>
<dbReference type="AlphaFoldDB" id="A0A0V1E9B2"/>
<comment type="caution">
    <text evidence="1">The sequence shown here is derived from an EMBL/GenBank/DDBJ whole genome shotgun (WGS) entry which is preliminary data.</text>
</comment>
<reference evidence="1 2" key="1">
    <citation type="submission" date="2015-01" db="EMBL/GenBank/DDBJ databases">
        <title>Evolution of Trichinella species and genotypes.</title>
        <authorList>
            <person name="Korhonen P.K."/>
            <person name="Edoardo P."/>
            <person name="Giuseppe L.R."/>
            <person name="Gasser R.B."/>
        </authorList>
    </citation>
    <scope>NUCLEOTIDE SEQUENCE [LARGE SCALE GENOMIC DNA]</scope>
    <source>
        <strain evidence="1">ISS13</strain>
    </source>
</reference>
<dbReference type="EMBL" id="JYDR01000075">
    <property type="protein sequence ID" value="KRY70388.1"/>
    <property type="molecule type" value="Genomic_DNA"/>
</dbReference>